<keyword evidence="2" id="KW-1185">Reference proteome</keyword>
<sequence>MPDSDNTSLAFDYLAGGLVVTHPALNSINQVIAQRTIEAFGLDRDPGHPNIRKRPTSKDKRWQKRNEIWNLAQNQLKRLQSEDTQNIRELIVELAISRGSFSIWIKVFEKDSDMRCRLICGFKGTALDCFDTLGLAISRVGGKL</sequence>
<evidence type="ECO:0000313" key="2">
    <source>
        <dbReference type="Proteomes" id="UP000218702"/>
    </source>
</evidence>
<accession>A0A1Z4V951</accession>
<dbReference type="EMBL" id="AP018316">
    <property type="protein sequence ID" value="BAZ87913.1"/>
    <property type="molecule type" value="Genomic_DNA"/>
</dbReference>
<evidence type="ECO:0000313" key="1">
    <source>
        <dbReference type="EMBL" id="BAZ87913.1"/>
    </source>
</evidence>
<dbReference type="OrthoDB" id="9816185at2"/>
<dbReference type="Proteomes" id="UP000218702">
    <property type="component" value="Chromosome"/>
</dbReference>
<proteinExistence type="predicted"/>
<dbReference type="KEGG" id="dcm:NIES806_41450"/>
<reference evidence="1 2" key="1">
    <citation type="submission" date="2017-06" db="EMBL/GenBank/DDBJ databases">
        <title>Genome sequencing of cyanobaciteial culture collection at National Institute for Environmental Studies (NIES).</title>
        <authorList>
            <person name="Hirose Y."/>
            <person name="Shimura Y."/>
            <person name="Fujisawa T."/>
            <person name="Nakamura Y."/>
            <person name="Kawachi M."/>
        </authorList>
    </citation>
    <scope>NUCLEOTIDE SEQUENCE [LARGE SCALE GENOMIC DNA]</scope>
    <source>
        <strain evidence="1 2">NIES-806</strain>
    </source>
</reference>
<name>A0A1Z4V951_9CYAN</name>
<protein>
    <submittedName>
        <fullName evidence="1">Uncharacterized protein</fullName>
    </submittedName>
</protein>
<dbReference type="RefSeq" id="WP_096670189.1">
    <property type="nucleotide sequence ID" value="NZ_AP018316.1"/>
</dbReference>
<dbReference type="AlphaFoldDB" id="A0A1Z4V951"/>
<organism evidence="1 2">
    <name type="scientific">Dolichospermum compactum NIES-806</name>
    <dbReference type="NCBI Taxonomy" id="1973481"/>
    <lineage>
        <taxon>Bacteria</taxon>
        <taxon>Bacillati</taxon>
        <taxon>Cyanobacteriota</taxon>
        <taxon>Cyanophyceae</taxon>
        <taxon>Nostocales</taxon>
        <taxon>Aphanizomenonaceae</taxon>
        <taxon>Dolichospermum</taxon>
        <taxon>Dolichospermum compactum</taxon>
    </lineage>
</organism>
<gene>
    <name evidence="1" type="ORF">NIES806_41450</name>
</gene>